<accession>A0ABV9RXY7</accession>
<dbReference type="SUPFAM" id="SSF81296">
    <property type="entry name" value="E set domains"/>
    <property type="match status" value="1"/>
</dbReference>
<sequence length="517" mass="54632">MQLDTRPAAAPTPASRLPRGRAISVAVVSLLAALAAGHLVAGFVGAGASPFLAVGNWVRDNSPHAVVEWAKATFGTADKTVLFIGVAVVVLGVTAVAGLLSRDRPTPGLVVAAVLGVLGFLAVLTRADLGQLAIAAPAAAMVAGLVVFNWLHGKAQPAEQDRESRRSFLRAGAGVVLGAGVLGTVGQLTGSRVDVEASRAAVGRLTPASPAPKLPPRADFAADGTARFITGNRDFYRIDTALTLPRLTARDWRLRIHGLVDEPVEFTFADIRGRRLIERPVTLACVSNEVGGGLISTANWIGVPLRELLLEAGVKPGADQLFSTSTDGFTAGTPVDALLDPDRGAMLAIGMNGEPLPQEHGFPARMVVPGLYGYVSATKWVVDMELTTFADKQGYWIPRGWSARGPIKTQSRIDSPRDGFDLPRGANTVAGVAWAQTIGVRQVAVRVDDGEWHRAELGAEVGLNTWRMWRVTLDLEPGERTIQVRATDNRGHTQTDAEAPPAPDGATGWHTVRVAVH</sequence>
<evidence type="ECO:0000259" key="3">
    <source>
        <dbReference type="Pfam" id="PF00174"/>
    </source>
</evidence>
<dbReference type="SUPFAM" id="SSF56524">
    <property type="entry name" value="Oxidoreductase molybdopterin-binding domain"/>
    <property type="match status" value="1"/>
</dbReference>
<keyword evidence="2" id="KW-0472">Membrane</keyword>
<comment type="caution">
    <text evidence="4">The sequence shown here is derived from an EMBL/GenBank/DDBJ whole genome shotgun (WGS) entry which is preliminary data.</text>
</comment>
<dbReference type="InterPro" id="IPR014756">
    <property type="entry name" value="Ig_E-set"/>
</dbReference>
<keyword evidence="5" id="KW-1185">Reference proteome</keyword>
<evidence type="ECO:0000313" key="4">
    <source>
        <dbReference type="EMBL" id="MFC4853082.1"/>
    </source>
</evidence>
<name>A0ABV9RXY7_9PSEU</name>
<reference evidence="5" key="1">
    <citation type="journal article" date="2019" name="Int. J. Syst. Evol. Microbiol.">
        <title>The Global Catalogue of Microorganisms (GCM) 10K type strain sequencing project: providing services to taxonomists for standard genome sequencing and annotation.</title>
        <authorList>
            <consortium name="The Broad Institute Genomics Platform"/>
            <consortium name="The Broad Institute Genome Sequencing Center for Infectious Disease"/>
            <person name="Wu L."/>
            <person name="Ma J."/>
        </authorList>
    </citation>
    <scope>NUCLEOTIDE SEQUENCE [LARGE SCALE GENOMIC DNA]</scope>
    <source>
        <strain evidence="5">ZS-22-S1</strain>
    </source>
</reference>
<dbReference type="Gene3D" id="3.90.420.10">
    <property type="entry name" value="Oxidoreductase, molybdopterin-binding domain"/>
    <property type="match status" value="1"/>
</dbReference>
<feature type="transmembrane region" description="Helical" evidence="2">
    <location>
        <begin position="81"/>
        <end position="100"/>
    </location>
</feature>
<evidence type="ECO:0000256" key="2">
    <source>
        <dbReference type="SAM" id="Phobius"/>
    </source>
</evidence>
<dbReference type="PANTHER" id="PTHR19372">
    <property type="entry name" value="SULFITE REDUCTASE"/>
    <property type="match status" value="1"/>
</dbReference>
<feature type="domain" description="Oxidoreductase molybdopterin-binding" evidence="3">
    <location>
        <begin position="243"/>
        <end position="396"/>
    </location>
</feature>
<proteinExistence type="predicted"/>
<evidence type="ECO:0000313" key="5">
    <source>
        <dbReference type="Proteomes" id="UP001595859"/>
    </source>
</evidence>
<organism evidence="4 5">
    <name type="scientific">Actinophytocola glycyrrhizae</name>
    <dbReference type="NCBI Taxonomy" id="2044873"/>
    <lineage>
        <taxon>Bacteria</taxon>
        <taxon>Bacillati</taxon>
        <taxon>Actinomycetota</taxon>
        <taxon>Actinomycetes</taxon>
        <taxon>Pseudonocardiales</taxon>
        <taxon>Pseudonocardiaceae</taxon>
    </lineage>
</organism>
<keyword evidence="2" id="KW-0812">Transmembrane</keyword>
<dbReference type="EMBL" id="JBHSIS010000003">
    <property type="protein sequence ID" value="MFC4853082.1"/>
    <property type="molecule type" value="Genomic_DNA"/>
</dbReference>
<dbReference type="Gene3D" id="2.60.40.650">
    <property type="match status" value="1"/>
</dbReference>
<feature type="transmembrane region" description="Helical" evidence="2">
    <location>
        <begin position="131"/>
        <end position="151"/>
    </location>
</feature>
<feature type="transmembrane region" description="Helical" evidence="2">
    <location>
        <begin position="107"/>
        <end position="125"/>
    </location>
</feature>
<protein>
    <submittedName>
        <fullName evidence="4">Molybdopterin-dependent oxidoreductase</fullName>
    </submittedName>
</protein>
<dbReference type="PANTHER" id="PTHR19372:SF7">
    <property type="entry name" value="SULFITE OXIDASE, MITOCHONDRIAL"/>
    <property type="match status" value="1"/>
</dbReference>
<feature type="transmembrane region" description="Helical" evidence="2">
    <location>
        <begin position="171"/>
        <end position="190"/>
    </location>
</feature>
<dbReference type="Proteomes" id="UP001595859">
    <property type="component" value="Unassembled WGS sequence"/>
</dbReference>
<keyword evidence="2" id="KW-1133">Transmembrane helix</keyword>
<dbReference type="InterPro" id="IPR036374">
    <property type="entry name" value="OxRdtase_Mopterin-bd_sf"/>
</dbReference>
<feature type="transmembrane region" description="Helical" evidence="2">
    <location>
        <begin position="25"/>
        <end position="48"/>
    </location>
</feature>
<feature type="region of interest" description="Disordered" evidence="1">
    <location>
        <begin position="485"/>
        <end position="510"/>
    </location>
</feature>
<gene>
    <name evidence="4" type="ORF">ACFPCV_06180</name>
</gene>
<dbReference type="RefSeq" id="WP_378055064.1">
    <property type="nucleotide sequence ID" value="NZ_JBHSIS010000003.1"/>
</dbReference>
<dbReference type="Pfam" id="PF00174">
    <property type="entry name" value="Oxidored_molyb"/>
    <property type="match status" value="1"/>
</dbReference>
<evidence type="ECO:0000256" key="1">
    <source>
        <dbReference type="SAM" id="MobiDB-lite"/>
    </source>
</evidence>
<dbReference type="InterPro" id="IPR000572">
    <property type="entry name" value="OxRdtase_Mopterin-bd_dom"/>
</dbReference>